<accession>A0AAD5WR26</accession>
<sequence>MTELSGSAPSGSTPSGSTPSGTGLSHRLGIGSSLSLIMSSTFAASRGARSAVGPRTLFLKVAPTPKTLIERRAILRTLDKFGQVSMFKRLDQPDNFISLMSAYKPASNAVACSPIKLTVSNINIQPDDHMIHRWTSSNAPTFTTHIEANFNPEEFEVSSATYDPFRPSFLIHIFPSPKWPHKRMIRASPLHGAWARFDGDRAASYVSADLATRIPSGATSKGLQTWDLESLRYSQKRLSYNRRAARRDFAYPGSVPELMRNANKIMKEAGLLGQDDYEADELTNYAAPDGSTPDPVDPRAPGSSSFKSAFGWERRHAVGNPKKP</sequence>
<organism evidence="2 3">
    <name type="scientific">Zalerion maritima</name>
    <dbReference type="NCBI Taxonomy" id="339359"/>
    <lineage>
        <taxon>Eukaryota</taxon>
        <taxon>Fungi</taxon>
        <taxon>Dikarya</taxon>
        <taxon>Ascomycota</taxon>
        <taxon>Pezizomycotina</taxon>
        <taxon>Sordariomycetes</taxon>
        <taxon>Lulworthiomycetidae</taxon>
        <taxon>Lulworthiales</taxon>
        <taxon>Lulworthiaceae</taxon>
        <taxon>Zalerion</taxon>
    </lineage>
</organism>
<reference evidence="2" key="1">
    <citation type="submission" date="2022-07" db="EMBL/GenBank/DDBJ databases">
        <title>Draft genome sequence of Zalerion maritima ATCC 34329, a (micro)plastics degrading marine fungus.</title>
        <authorList>
            <person name="Paco A."/>
            <person name="Goncalves M.F.M."/>
            <person name="Rocha-Santos T.A.P."/>
            <person name="Alves A."/>
        </authorList>
    </citation>
    <scope>NUCLEOTIDE SEQUENCE</scope>
    <source>
        <strain evidence="2">ATCC 34329</strain>
    </source>
</reference>
<dbReference type="AlphaFoldDB" id="A0AAD5WR26"/>
<dbReference type="Proteomes" id="UP001201980">
    <property type="component" value="Unassembled WGS sequence"/>
</dbReference>
<evidence type="ECO:0000256" key="1">
    <source>
        <dbReference type="SAM" id="MobiDB-lite"/>
    </source>
</evidence>
<keyword evidence="3" id="KW-1185">Reference proteome</keyword>
<feature type="region of interest" description="Disordered" evidence="1">
    <location>
        <begin position="1"/>
        <end position="24"/>
    </location>
</feature>
<name>A0AAD5WR26_9PEZI</name>
<evidence type="ECO:0000313" key="3">
    <source>
        <dbReference type="Proteomes" id="UP001201980"/>
    </source>
</evidence>
<protein>
    <submittedName>
        <fullName evidence="2">Uncharacterized protein</fullName>
    </submittedName>
</protein>
<feature type="region of interest" description="Disordered" evidence="1">
    <location>
        <begin position="283"/>
        <end position="324"/>
    </location>
</feature>
<gene>
    <name evidence="2" type="ORF">MKZ38_002104</name>
</gene>
<dbReference type="EMBL" id="JAKWBI020000160">
    <property type="protein sequence ID" value="KAJ2901240.1"/>
    <property type="molecule type" value="Genomic_DNA"/>
</dbReference>
<evidence type="ECO:0000313" key="2">
    <source>
        <dbReference type="EMBL" id="KAJ2901240.1"/>
    </source>
</evidence>
<proteinExistence type="predicted"/>
<comment type="caution">
    <text evidence="2">The sequence shown here is derived from an EMBL/GenBank/DDBJ whole genome shotgun (WGS) entry which is preliminary data.</text>
</comment>